<feature type="domain" description="Tail specific protease" evidence="1">
    <location>
        <begin position="82"/>
        <end position="281"/>
    </location>
</feature>
<comment type="caution">
    <text evidence="2">The sequence shown here is derived from an EMBL/GenBank/DDBJ whole genome shotgun (WGS) entry which is preliminary data.</text>
</comment>
<dbReference type="Gene3D" id="3.90.226.10">
    <property type="entry name" value="2-enoyl-CoA Hydratase, Chain A, domain 1"/>
    <property type="match status" value="1"/>
</dbReference>
<dbReference type="PANTHER" id="PTHR11261:SF3">
    <property type="entry name" value="RETINOL-BINDING PROTEIN 3"/>
    <property type="match status" value="1"/>
</dbReference>
<dbReference type="InterPro" id="IPR005151">
    <property type="entry name" value="Tail-specific_protease"/>
</dbReference>
<gene>
    <name evidence="2" type="ORF">HNR67_005058</name>
</gene>
<dbReference type="GO" id="GO:0008236">
    <property type="term" value="F:serine-type peptidase activity"/>
    <property type="evidence" value="ECO:0007669"/>
    <property type="project" value="InterPro"/>
</dbReference>
<evidence type="ECO:0000313" key="2">
    <source>
        <dbReference type="EMBL" id="MBB4678940.1"/>
    </source>
</evidence>
<dbReference type="SUPFAM" id="SSF52096">
    <property type="entry name" value="ClpP/crotonase"/>
    <property type="match status" value="1"/>
</dbReference>
<evidence type="ECO:0000259" key="1">
    <source>
        <dbReference type="SMART" id="SM00245"/>
    </source>
</evidence>
<accession>A0A7W7CD26</accession>
<dbReference type="EMBL" id="JACHMH010000001">
    <property type="protein sequence ID" value="MBB4678940.1"/>
    <property type="molecule type" value="Genomic_DNA"/>
</dbReference>
<dbReference type="Pfam" id="PF03572">
    <property type="entry name" value="Peptidase_S41"/>
    <property type="match status" value="1"/>
</dbReference>
<name>A0A7W7CD26_9PSEU</name>
<dbReference type="InterPro" id="IPR029045">
    <property type="entry name" value="ClpP/crotonase-like_dom_sf"/>
</dbReference>
<dbReference type="Proteomes" id="UP000533598">
    <property type="component" value="Unassembled WGS sequence"/>
</dbReference>
<dbReference type="Pfam" id="PF11918">
    <property type="entry name" value="Peptidase_S41_N"/>
    <property type="match status" value="1"/>
</dbReference>
<reference evidence="2 3" key="1">
    <citation type="submission" date="2020-08" db="EMBL/GenBank/DDBJ databases">
        <title>Sequencing the genomes of 1000 actinobacteria strains.</title>
        <authorList>
            <person name="Klenk H.-P."/>
        </authorList>
    </citation>
    <scope>NUCLEOTIDE SEQUENCE [LARGE SCALE GENOMIC DNA]</scope>
    <source>
        <strain evidence="2 3">DSM 44230</strain>
    </source>
</reference>
<proteinExistence type="predicted"/>
<dbReference type="SMART" id="SM00245">
    <property type="entry name" value="TSPc"/>
    <property type="match status" value="1"/>
</dbReference>
<dbReference type="CDD" id="cd07563">
    <property type="entry name" value="Peptidase_S41_IRBP"/>
    <property type="match status" value="1"/>
</dbReference>
<keyword evidence="3" id="KW-1185">Reference proteome</keyword>
<dbReference type="Gene3D" id="3.30.750.44">
    <property type="match status" value="1"/>
</dbReference>
<dbReference type="RefSeq" id="WP_185004743.1">
    <property type="nucleotide sequence ID" value="NZ_BAAAUI010000069.1"/>
</dbReference>
<dbReference type="PANTHER" id="PTHR11261">
    <property type="entry name" value="INTERPHOTORECEPTOR RETINOID-BINDING PROTEIN"/>
    <property type="match status" value="1"/>
</dbReference>
<dbReference type="GO" id="GO:0006508">
    <property type="term" value="P:proteolysis"/>
    <property type="evidence" value="ECO:0007669"/>
    <property type="project" value="InterPro"/>
</dbReference>
<protein>
    <recommendedName>
        <fullName evidence="1">Tail specific protease domain-containing protein</fullName>
    </recommendedName>
</protein>
<organism evidence="2 3">
    <name type="scientific">Crossiella cryophila</name>
    <dbReference type="NCBI Taxonomy" id="43355"/>
    <lineage>
        <taxon>Bacteria</taxon>
        <taxon>Bacillati</taxon>
        <taxon>Actinomycetota</taxon>
        <taxon>Actinomycetes</taxon>
        <taxon>Pseudonocardiales</taxon>
        <taxon>Pseudonocardiaceae</taxon>
        <taxon>Crossiella</taxon>
    </lineage>
</organism>
<dbReference type="AlphaFoldDB" id="A0A7W7CD26"/>
<evidence type="ECO:0000313" key="3">
    <source>
        <dbReference type="Proteomes" id="UP000533598"/>
    </source>
</evidence>
<sequence length="307" mass="32500">METNEIHRIVGETARLVDRHYVFAEVGRAAGERLTGNLAAGRYDGVDGAEGLAAAVTADLQAGNQDLHLRLLHHGEELPAEPGELFEVVVRREAERTMGGVLGVRLLPGVVAHLELGPLLMDPGIRAEELVAAMNLVAGTRGLLLDLRGVRGGSPDGVALVCSYLLDERTHLNSMHERAGDRITQSWTLPHVPGPRFGGTKPVVVLTGSATFSGGEELAYDLKHLGRARVVGERTRGGAHPREGFRVHPHLEVTVPVARAVNPVTGTNWEGVGVLPDVETSAEDAFATGLELLQAASSPAASRGSLP</sequence>